<reference evidence="1" key="2">
    <citation type="journal article" date="2015" name="Fish Shellfish Immunol.">
        <title>Early steps in the European eel (Anguilla anguilla)-Vibrio vulnificus interaction in the gills: Role of the RtxA13 toxin.</title>
        <authorList>
            <person name="Callol A."/>
            <person name="Pajuelo D."/>
            <person name="Ebbesson L."/>
            <person name="Teles M."/>
            <person name="MacKenzie S."/>
            <person name="Amaro C."/>
        </authorList>
    </citation>
    <scope>NUCLEOTIDE SEQUENCE</scope>
</reference>
<proteinExistence type="predicted"/>
<evidence type="ECO:0000313" key="1">
    <source>
        <dbReference type="EMBL" id="JAH34261.1"/>
    </source>
</evidence>
<sequence length="33" mass="3772">MQILYPQCFLRKSLHNETQLFGPPLAEVISNAI</sequence>
<reference evidence="1" key="1">
    <citation type="submission" date="2014-11" db="EMBL/GenBank/DDBJ databases">
        <authorList>
            <person name="Amaro Gonzalez C."/>
        </authorList>
    </citation>
    <scope>NUCLEOTIDE SEQUENCE</scope>
</reference>
<accession>A0A0E9RYX8</accession>
<dbReference type="EMBL" id="GBXM01074316">
    <property type="protein sequence ID" value="JAH34261.1"/>
    <property type="molecule type" value="Transcribed_RNA"/>
</dbReference>
<protein>
    <submittedName>
        <fullName evidence="1">Uncharacterized protein</fullName>
    </submittedName>
</protein>
<name>A0A0E9RYX8_ANGAN</name>
<dbReference type="AlphaFoldDB" id="A0A0E9RYX8"/>
<organism evidence="1">
    <name type="scientific">Anguilla anguilla</name>
    <name type="common">European freshwater eel</name>
    <name type="synonym">Muraena anguilla</name>
    <dbReference type="NCBI Taxonomy" id="7936"/>
    <lineage>
        <taxon>Eukaryota</taxon>
        <taxon>Metazoa</taxon>
        <taxon>Chordata</taxon>
        <taxon>Craniata</taxon>
        <taxon>Vertebrata</taxon>
        <taxon>Euteleostomi</taxon>
        <taxon>Actinopterygii</taxon>
        <taxon>Neopterygii</taxon>
        <taxon>Teleostei</taxon>
        <taxon>Anguilliformes</taxon>
        <taxon>Anguillidae</taxon>
        <taxon>Anguilla</taxon>
    </lineage>
</organism>